<reference evidence="2" key="3">
    <citation type="submission" date="2018-08" db="EMBL/GenBank/DDBJ databases">
        <title>Leveraging single-cell genomics to expand the Fungal Tree of Life.</title>
        <authorList>
            <consortium name="DOE Joint Genome Institute"/>
            <person name="Ahrendt S.R."/>
            <person name="Quandt C.A."/>
            <person name="Ciobanu D."/>
            <person name="Clum A."/>
            <person name="Salamov A."/>
            <person name="Andreopoulos B."/>
            <person name="Cheng J.-F."/>
            <person name="Woyke T."/>
            <person name="Pelin A."/>
            <person name="Henrissat B."/>
            <person name="Reynolds N."/>
            <person name="Benny G.L."/>
            <person name="Smith M.E."/>
            <person name="James T.Y."/>
            <person name="Grigoriev I.V."/>
        </authorList>
    </citation>
    <scope>NUCLEOTIDE SEQUENCE</scope>
    <source>
        <strain evidence="2">ATCC 52028</strain>
    </source>
</reference>
<evidence type="ECO:0000259" key="1">
    <source>
        <dbReference type="PROSITE" id="PS50021"/>
    </source>
</evidence>
<dbReference type="SUPFAM" id="SSF47576">
    <property type="entry name" value="Calponin-homology domain, CH-domain"/>
    <property type="match status" value="1"/>
</dbReference>
<accession>A0A4P9X7N1</accession>
<dbReference type="OrthoDB" id="193300at2759"/>
<dbReference type="AlphaFoldDB" id="A0A4P9X7N1"/>
<dbReference type="STRING" id="1555241.A0A4P9X7N1"/>
<dbReference type="PANTHER" id="PTHR12509">
    <property type="entry name" value="SPERMATOGENESIS-ASSOCIATED 4-RELATED"/>
    <property type="match status" value="1"/>
</dbReference>
<dbReference type="Pfam" id="PF06294">
    <property type="entry name" value="CH_2"/>
    <property type="match status" value="1"/>
</dbReference>
<feature type="domain" description="Calponin-homology (CH)" evidence="1">
    <location>
        <begin position="10"/>
        <end position="115"/>
    </location>
</feature>
<sequence>MAGPGDALSEEEVAGVYEWLDSLPLTRTKRNIYRDFSDAFTAAEIVHHYLPRLVDMHNYPPANAAKQKISNWNTLNNKVLRRLGYALRESTIAALVAGKPGEIERVLLQIRAKIDHY</sequence>
<dbReference type="Proteomes" id="UP000268535">
    <property type="component" value="Unassembled WGS sequence"/>
</dbReference>
<keyword evidence="5" id="KW-1185">Reference proteome</keyword>
<dbReference type="PANTHER" id="PTHR12509:SF9">
    <property type="entry name" value="SPERM FLAGELLAR PROTEIN 1 ISOFORM X1"/>
    <property type="match status" value="1"/>
</dbReference>
<dbReference type="PROSITE" id="PS50021">
    <property type="entry name" value="CH"/>
    <property type="match status" value="1"/>
</dbReference>
<dbReference type="FunFam" id="1.10.418.10:FF:000059">
    <property type="entry name" value="RIKEN cDNA 6430531B16 gene"/>
    <property type="match status" value="1"/>
</dbReference>
<reference evidence="3" key="2">
    <citation type="submission" date="2018-04" db="EMBL/GenBank/DDBJ databases">
        <title>Leveraging single-cell genomics to expand the Fungal Tree of Life.</title>
        <authorList>
            <consortium name="DOE Joint Genome Institute"/>
            <person name="Ahrendt S.R."/>
            <person name="Quandt C.A."/>
            <person name="Ciobanu D."/>
            <person name="Clum A."/>
            <person name="Salamov A."/>
            <person name="Andreopoulos B."/>
            <person name="Cheng J.-F."/>
            <person name="Woyke T."/>
            <person name="Pelin A."/>
            <person name="Henrissat B."/>
            <person name="Benny G.L."/>
            <person name="Smith M.E."/>
            <person name="James T.Y."/>
            <person name="Grigoriev I.V."/>
        </authorList>
    </citation>
    <scope>NUCLEOTIDE SEQUENCE</scope>
    <source>
        <strain evidence="3">ATCC 52028</strain>
    </source>
</reference>
<organism evidence="3 5">
    <name type="scientific">Caulochytrium protostelioides</name>
    <dbReference type="NCBI Taxonomy" id="1555241"/>
    <lineage>
        <taxon>Eukaryota</taxon>
        <taxon>Fungi</taxon>
        <taxon>Fungi incertae sedis</taxon>
        <taxon>Chytridiomycota</taxon>
        <taxon>Chytridiomycota incertae sedis</taxon>
        <taxon>Chytridiomycetes</taxon>
        <taxon>Caulochytriales</taxon>
        <taxon>Caulochytriaceae</taxon>
        <taxon>Caulochytrium</taxon>
    </lineage>
</organism>
<feature type="non-terminal residue" evidence="3">
    <location>
        <position position="117"/>
    </location>
</feature>
<evidence type="ECO:0000313" key="5">
    <source>
        <dbReference type="Proteomes" id="UP000274922"/>
    </source>
</evidence>
<evidence type="ECO:0000313" key="4">
    <source>
        <dbReference type="Proteomes" id="UP000268535"/>
    </source>
</evidence>
<dbReference type="InterPro" id="IPR036872">
    <property type="entry name" value="CH_dom_sf"/>
</dbReference>
<dbReference type="InterPro" id="IPR001715">
    <property type="entry name" value="CH_dom"/>
</dbReference>
<gene>
    <name evidence="2" type="ORF">CAUPRSCDRAFT_7181</name>
    <name evidence="3" type="ORF">CXG81DRAFT_12466</name>
</gene>
<dbReference type="Proteomes" id="UP000274922">
    <property type="component" value="Unassembled WGS sequence"/>
</dbReference>
<reference evidence="4 5" key="1">
    <citation type="journal article" date="2018" name="Nat. Microbiol.">
        <title>Leveraging single-cell genomics to expand the fungal tree of life.</title>
        <authorList>
            <person name="Ahrendt S.R."/>
            <person name="Quandt C.A."/>
            <person name="Ciobanu D."/>
            <person name="Clum A."/>
            <person name="Salamov A."/>
            <person name="Andreopoulos B."/>
            <person name="Cheng J.F."/>
            <person name="Woyke T."/>
            <person name="Pelin A."/>
            <person name="Henrissat B."/>
            <person name="Reynolds N.K."/>
            <person name="Benny G.L."/>
            <person name="Smith M.E."/>
            <person name="James T.Y."/>
            <person name="Grigoriev I.V."/>
        </authorList>
    </citation>
    <scope>NUCLEOTIDE SEQUENCE [LARGE SCALE GENOMIC DNA]</scope>
    <source>
        <strain evidence="4 5">ATCC 52028</strain>
    </source>
</reference>
<dbReference type="GO" id="GO:0008017">
    <property type="term" value="F:microtubule binding"/>
    <property type="evidence" value="ECO:0007669"/>
    <property type="project" value="TreeGrafter"/>
</dbReference>
<name>A0A4P9X7N1_9FUNG</name>
<proteinExistence type="predicted"/>
<evidence type="ECO:0000313" key="2">
    <source>
        <dbReference type="EMBL" id="RKO96994.1"/>
    </source>
</evidence>
<dbReference type="InterPro" id="IPR010441">
    <property type="entry name" value="CH_2"/>
</dbReference>
<dbReference type="GO" id="GO:0005930">
    <property type="term" value="C:axoneme"/>
    <property type="evidence" value="ECO:0007669"/>
    <property type="project" value="TreeGrafter"/>
</dbReference>
<keyword evidence="2" id="KW-0282">Flagellum</keyword>
<dbReference type="EMBL" id="ML009474">
    <property type="protein sequence ID" value="RKO96994.1"/>
    <property type="molecule type" value="Genomic_DNA"/>
</dbReference>
<evidence type="ECO:0000313" key="3">
    <source>
        <dbReference type="EMBL" id="RKP01060.1"/>
    </source>
</evidence>
<keyword evidence="2" id="KW-0966">Cell projection</keyword>
<dbReference type="Gene3D" id="1.10.418.10">
    <property type="entry name" value="Calponin-like domain"/>
    <property type="match status" value="1"/>
</dbReference>
<dbReference type="EMBL" id="ML014187">
    <property type="protein sequence ID" value="RKP01060.1"/>
    <property type="molecule type" value="Genomic_DNA"/>
</dbReference>
<dbReference type="InterPro" id="IPR052111">
    <property type="entry name" value="Spermatogenesis_Ciliary_MAP"/>
</dbReference>
<keyword evidence="2" id="KW-0969">Cilium</keyword>
<dbReference type="GO" id="GO:0051493">
    <property type="term" value="P:regulation of cytoskeleton organization"/>
    <property type="evidence" value="ECO:0007669"/>
    <property type="project" value="TreeGrafter"/>
</dbReference>
<protein>
    <submittedName>
        <fullName evidence="2">Ch domain from sperm flagellar protein 1</fullName>
    </submittedName>
</protein>